<protein>
    <submittedName>
        <fullName evidence="1">Mitochondrial outer membrane protein IML2</fullName>
    </submittedName>
</protein>
<name>A0A8H7CZQ4_9AGAR</name>
<proteinExistence type="predicted"/>
<comment type="caution">
    <text evidence="1">The sequence shown here is derived from an EMBL/GenBank/DDBJ whole genome shotgun (WGS) entry which is preliminary data.</text>
</comment>
<sequence length="281" mass="29772">MTYGGCGGVAMVVVRDRRTSEHRADAPSGSVLSRSLCDRYSIDDEQASINIDCLDTVCDESLETSPAPSQALAATAATMTAGTAPPTGTASAGFDFLFANDIACSSFSDPSNASSPSHLLDAALAMESGLMGEASRLLVSSEADANKAAANAKKANTEKDGRAGRERFAPGLEYGILHADAVVLLGLTHALSESYMGYFLCISKTMFPQGWTPTVPRALPHRVFIQSQAHLFRIPIHDTEHIRLKLEFELERIPLRRILPQHASLGVSTVGDSSTTASSSA</sequence>
<dbReference type="AlphaFoldDB" id="A0A8H7CZQ4"/>
<accession>A0A8H7CZQ4</accession>
<organism evidence="1 2">
    <name type="scientific">Mycena venus</name>
    <dbReference type="NCBI Taxonomy" id="2733690"/>
    <lineage>
        <taxon>Eukaryota</taxon>
        <taxon>Fungi</taxon>
        <taxon>Dikarya</taxon>
        <taxon>Basidiomycota</taxon>
        <taxon>Agaricomycotina</taxon>
        <taxon>Agaricomycetes</taxon>
        <taxon>Agaricomycetidae</taxon>
        <taxon>Agaricales</taxon>
        <taxon>Marasmiineae</taxon>
        <taxon>Mycenaceae</taxon>
        <taxon>Mycena</taxon>
    </lineage>
</organism>
<gene>
    <name evidence="1" type="ORF">MVEN_01099100</name>
</gene>
<dbReference type="OrthoDB" id="2154985at2759"/>
<evidence type="ECO:0000313" key="1">
    <source>
        <dbReference type="EMBL" id="KAF7354117.1"/>
    </source>
</evidence>
<dbReference type="EMBL" id="JACAZI010000008">
    <property type="protein sequence ID" value="KAF7354117.1"/>
    <property type="molecule type" value="Genomic_DNA"/>
</dbReference>
<reference evidence="1" key="1">
    <citation type="submission" date="2020-05" db="EMBL/GenBank/DDBJ databases">
        <title>Mycena genomes resolve the evolution of fungal bioluminescence.</title>
        <authorList>
            <person name="Tsai I.J."/>
        </authorList>
    </citation>
    <scope>NUCLEOTIDE SEQUENCE</scope>
    <source>
        <strain evidence="1">CCC161011</strain>
    </source>
</reference>
<dbReference type="Proteomes" id="UP000620124">
    <property type="component" value="Unassembled WGS sequence"/>
</dbReference>
<evidence type="ECO:0000313" key="2">
    <source>
        <dbReference type="Proteomes" id="UP000620124"/>
    </source>
</evidence>
<keyword evidence="2" id="KW-1185">Reference proteome</keyword>